<feature type="domain" description="Alpha 1,4-glycosyltransferase" evidence="8">
    <location>
        <begin position="217"/>
        <end position="343"/>
    </location>
</feature>
<protein>
    <submittedName>
        <fullName evidence="9">Lactosylceramide 4-alpha-galactosyltransferase</fullName>
    </submittedName>
</protein>
<proteinExistence type="inferred from homology"/>
<evidence type="ECO:0000256" key="2">
    <source>
        <dbReference type="ARBA" id="ARBA00009003"/>
    </source>
</evidence>
<dbReference type="InterPro" id="IPR007577">
    <property type="entry name" value="GlycoTrfase_DXD_sugar-bd_CS"/>
</dbReference>
<evidence type="ECO:0000256" key="4">
    <source>
        <dbReference type="ARBA" id="ARBA00022679"/>
    </source>
</evidence>
<evidence type="ECO:0000256" key="1">
    <source>
        <dbReference type="ARBA" id="ARBA00004323"/>
    </source>
</evidence>
<dbReference type="GO" id="GO:0000139">
    <property type="term" value="C:Golgi membrane"/>
    <property type="evidence" value="ECO:0007669"/>
    <property type="project" value="UniProtKB-SubCell"/>
</dbReference>
<dbReference type="GO" id="GO:0035248">
    <property type="term" value="F:alpha-1,4-N-acetylgalactosaminyltransferase activity"/>
    <property type="evidence" value="ECO:0007669"/>
    <property type="project" value="TreeGrafter"/>
</dbReference>
<gene>
    <name evidence="9" type="ORF">WH47_05145</name>
</gene>
<dbReference type="GO" id="GO:0006688">
    <property type="term" value="P:glycosphingolipid biosynthetic process"/>
    <property type="evidence" value="ECO:0007669"/>
    <property type="project" value="TreeGrafter"/>
</dbReference>
<sequence>MKKRLVLCFLCAILLFILMISTDSDFIQHAWPISDSNNIMCYEEASTPGGLPDFDSESERPMTDRNIFFHETSCFNEDGLVLNTRQACAVESAAKMNPNMNVYLLFVSPSKISNQSREIFNQLQTYLNIRIRHIYPEKYMKDTPLDSWYRSGVLKESRWPRSHMSDILRYLTLWKYGGIYLDLDVVVTTSLERLTNFAGAEDWNHVAAGVMGFDVTEIGRLMADTCIRDMKANFRGDIWGNNGPGVITRTVQKICSAKHIRHMTTTRCRGFKVFAPSAFYPVHYKKWKMYFETKDMNTTMKMVEKARAIHVWNKLSKFEEVRVDSNVPYAIIARKHCPKIFNSCSNVF</sequence>
<dbReference type="PANTHER" id="PTHR12042">
    <property type="entry name" value="LACTOSYLCERAMIDE 4-ALPHA-GALACTOSYLTRANSFERASE ALPHA- 1,4-GALACTOSYLTRANSFERASE"/>
    <property type="match status" value="1"/>
</dbReference>
<keyword evidence="7" id="KW-0732">Signal</keyword>
<evidence type="ECO:0000256" key="5">
    <source>
        <dbReference type="ARBA" id="ARBA00023034"/>
    </source>
</evidence>
<evidence type="ECO:0000259" key="8">
    <source>
        <dbReference type="Pfam" id="PF04572"/>
    </source>
</evidence>
<dbReference type="OrthoDB" id="409543at2759"/>
<evidence type="ECO:0000313" key="10">
    <source>
        <dbReference type="Proteomes" id="UP000053825"/>
    </source>
</evidence>
<keyword evidence="10" id="KW-1185">Reference proteome</keyword>
<feature type="signal peptide" evidence="7">
    <location>
        <begin position="1"/>
        <end position="24"/>
    </location>
</feature>
<evidence type="ECO:0000256" key="3">
    <source>
        <dbReference type="ARBA" id="ARBA00022676"/>
    </source>
</evidence>
<dbReference type="Proteomes" id="UP000053825">
    <property type="component" value="Unassembled WGS sequence"/>
</dbReference>
<comment type="subcellular location">
    <subcellularLocation>
        <location evidence="1">Golgi apparatus membrane</location>
        <topology evidence="1">Single-pass type II membrane protein</topology>
    </subcellularLocation>
</comment>
<accession>A0A0L7QSU3</accession>
<name>A0A0L7QSU3_9HYME</name>
<organism evidence="9 10">
    <name type="scientific">Habropoda laboriosa</name>
    <dbReference type="NCBI Taxonomy" id="597456"/>
    <lineage>
        <taxon>Eukaryota</taxon>
        <taxon>Metazoa</taxon>
        <taxon>Ecdysozoa</taxon>
        <taxon>Arthropoda</taxon>
        <taxon>Hexapoda</taxon>
        <taxon>Insecta</taxon>
        <taxon>Pterygota</taxon>
        <taxon>Neoptera</taxon>
        <taxon>Endopterygota</taxon>
        <taxon>Hymenoptera</taxon>
        <taxon>Apocrita</taxon>
        <taxon>Aculeata</taxon>
        <taxon>Apoidea</taxon>
        <taxon>Anthophila</taxon>
        <taxon>Apidae</taxon>
        <taxon>Habropoda</taxon>
    </lineage>
</organism>
<keyword evidence="6" id="KW-0472">Membrane</keyword>
<reference evidence="9 10" key="1">
    <citation type="submission" date="2015-07" db="EMBL/GenBank/DDBJ databases">
        <title>The genome of Habropoda laboriosa.</title>
        <authorList>
            <person name="Pan H."/>
            <person name="Kapheim K."/>
        </authorList>
    </citation>
    <scope>NUCLEOTIDE SEQUENCE [LARGE SCALE GENOMIC DNA]</scope>
    <source>
        <strain evidence="9">0110345459</strain>
    </source>
</reference>
<feature type="chain" id="PRO_5005574856" evidence="7">
    <location>
        <begin position="25"/>
        <end position="348"/>
    </location>
</feature>
<keyword evidence="3 9" id="KW-0328">Glycosyltransferase</keyword>
<keyword evidence="5" id="KW-0333">Golgi apparatus</keyword>
<dbReference type="Pfam" id="PF04488">
    <property type="entry name" value="Gly_transf_sug"/>
    <property type="match status" value="1"/>
</dbReference>
<dbReference type="STRING" id="597456.A0A0L7QSU3"/>
<evidence type="ECO:0000256" key="7">
    <source>
        <dbReference type="SAM" id="SignalP"/>
    </source>
</evidence>
<evidence type="ECO:0000256" key="6">
    <source>
        <dbReference type="ARBA" id="ARBA00023136"/>
    </source>
</evidence>
<dbReference type="InterPro" id="IPR029044">
    <property type="entry name" value="Nucleotide-diphossugar_trans"/>
</dbReference>
<dbReference type="InterPro" id="IPR007652">
    <property type="entry name" value="A1-4-GlycosylTfrase_dom"/>
</dbReference>
<evidence type="ECO:0000313" key="9">
    <source>
        <dbReference type="EMBL" id="KOC61541.1"/>
    </source>
</evidence>
<dbReference type="Gene3D" id="3.90.550.20">
    <property type="match status" value="1"/>
</dbReference>
<dbReference type="Pfam" id="PF04572">
    <property type="entry name" value="Gb3_synth"/>
    <property type="match status" value="1"/>
</dbReference>
<dbReference type="InterPro" id="IPR051981">
    <property type="entry name" value="Glycosyltransf_32"/>
</dbReference>
<dbReference type="SUPFAM" id="SSF53448">
    <property type="entry name" value="Nucleotide-diphospho-sugar transferases"/>
    <property type="match status" value="1"/>
</dbReference>
<keyword evidence="4 9" id="KW-0808">Transferase</keyword>
<dbReference type="AlphaFoldDB" id="A0A0L7QSU3"/>
<dbReference type="EMBL" id="KQ414758">
    <property type="protein sequence ID" value="KOC61541.1"/>
    <property type="molecule type" value="Genomic_DNA"/>
</dbReference>
<dbReference type="PANTHER" id="PTHR12042:SF21">
    <property type="entry name" value="ALPHA1,4-GALACTOSYLTRANSFERASE 1-RELATED"/>
    <property type="match status" value="1"/>
</dbReference>
<comment type="similarity">
    <text evidence="2">Belongs to the glycosyltransferase 32 family.</text>
</comment>